<comment type="subcellular location">
    <subcellularLocation>
        <location evidence="3 18">Cytoplasm</location>
    </subcellularLocation>
</comment>
<dbReference type="GO" id="GO:0046872">
    <property type="term" value="F:metal ion binding"/>
    <property type="evidence" value="ECO:0007669"/>
    <property type="project" value="UniProtKB-KW"/>
</dbReference>
<gene>
    <name evidence="18" type="primary">ddl</name>
    <name evidence="24" type="ORF">JAZ07_07740</name>
</gene>
<feature type="binding site" evidence="20">
    <location>
        <begin position="329"/>
        <end position="330"/>
    </location>
    <ligand>
        <name>ATP</name>
        <dbReference type="ChEBI" id="CHEBI:30616"/>
    </ligand>
</feature>
<evidence type="ECO:0000256" key="17">
    <source>
        <dbReference type="ARBA" id="ARBA00060592"/>
    </source>
</evidence>
<feature type="binding site" evidence="20">
    <location>
        <position position="154"/>
    </location>
    <ligand>
        <name>ATP</name>
        <dbReference type="ChEBI" id="CHEBI:30616"/>
    </ligand>
</feature>
<name>A0A9E4N4I4_9GAMM</name>
<dbReference type="PANTHER" id="PTHR23132">
    <property type="entry name" value="D-ALANINE--D-ALANINE LIGASE"/>
    <property type="match status" value="1"/>
</dbReference>
<dbReference type="FunFam" id="3.30.470.20:FF:000008">
    <property type="entry name" value="D-alanine--D-alanine ligase"/>
    <property type="match status" value="1"/>
</dbReference>
<comment type="cofactor">
    <cofactor evidence="1">
        <name>Mn(2+)</name>
        <dbReference type="ChEBI" id="CHEBI:29035"/>
    </cofactor>
</comment>
<comment type="catalytic activity">
    <reaction evidence="16 18">
        <text>2 D-alanine + ATP = D-alanyl-D-alanine + ADP + phosphate + H(+)</text>
        <dbReference type="Rhea" id="RHEA:11224"/>
        <dbReference type="ChEBI" id="CHEBI:15378"/>
        <dbReference type="ChEBI" id="CHEBI:30616"/>
        <dbReference type="ChEBI" id="CHEBI:43474"/>
        <dbReference type="ChEBI" id="CHEBI:57416"/>
        <dbReference type="ChEBI" id="CHEBI:57822"/>
        <dbReference type="ChEBI" id="CHEBI:456216"/>
        <dbReference type="EC" id="6.3.2.4"/>
    </reaction>
</comment>
<evidence type="ECO:0000256" key="8">
    <source>
        <dbReference type="ARBA" id="ARBA00022723"/>
    </source>
</evidence>
<feature type="domain" description="ATP-grasp" evidence="23">
    <location>
        <begin position="158"/>
        <end position="363"/>
    </location>
</feature>
<feature type="binding site" evidence="21">
    <location>
        <position position="330"/>
    </location>
    <ligand>
        <name>Mg(2+)</name>
        <dbReference type="ChEBI" id="CHEBI:18420"/>
        <label>1</label>
    </ligand>
</feature>
<dbReference type="InterPro" id="IPR000291">
    <property type="entry name" value="D-Ala_lig_Van_CS"/>
</dbReference>
<dbReference type="GO" id="GO:0008360">
    <property type="term" value="P:regulation of cell shape"/>
    <property type="evidence" value="ECO:0007669"/>
    <property type="project" value="UniProtKB-KW"/>
</dbReference>
<dbReference type="EMBL" id="JAEPCM010000262">
    <property type="protein sequence ID" value="MCG7946224.1"/>
    <property type="molecule type" value="Genomic_DNA"/>
</dbReference>
<feature type="binding site" evidence="20">
    <location>
        <begin position="204"/>
        <end position="205"/>
    </location>
    <ligand>
        <name>ATP</name>
        <dbReference type="ChEBI" id="CHEBI:30616"/>
    </ligand>
</feature>
<feature type="binding site" evidence="20">
    <location>
        <begin position="234"/>
        <end position="241"/>
    </location>
    <ligand>
        <name>ATP</name>
        <dbReference type="ChEBI" id="CHEBI:30616"/>
    </ligand>
</feature>
<keyword evidence="12 18" id="KW-0133">Cell shape</keyword>
<comment type="caution">
    <text evidence="24">The sequence shown here is derived from an EMBL/GenBank/DDBJ whole genome shotgun (WGS) entry which is preliminary data.</text>
</comment>
<feature type="active site" evidence="19">
    <location>
        <position position="18"/>
    </location>
</feature>
<dbReference type="InterPro" id="IPR016185">
    <property type="entry name" value="PreATP-grasp_dom_sf"/>
</dbReference>
<evidence type="ECO:0000256" key="20">
    <source>
        <dbReference type="PIRSR" id="PIRSR039102-2"/>
    </source>
</evidence>
<dbReference type="AlphaFoldDB" id="A0A9E4N4I4"/>
<feature type="active site" evidence="19">
    <location>
        <position position="204"/>
    </location>
</feature>
<reference evidence="24" key="1">
    <citation type="journal article" date="2021" name="Proc. Natl. Acad. Sci. U.S.A.">
        <title>Global biogeography of chemosynthetic symbionts reveals both localized and globally distributed symbiont groups. .</title>
        <authorList>
            <person name="Osvatic J.T."/>
            <person name="Wilkins L.G.E."/>
            <person name="Leibrecht L."/>
            <person name="Leray M."/>
            <person name="Zauner S."/>
            <person name="Polzin J."/>
            <person name="Camacho Y."/>
            <person name="Gros O."/>
            <person name="van Gils J.A."/>
            <person name="Eisen J.A."/>
            <person name="Petersen J.M."/>
            <person name="Yuen B."/>
        </authorList>
    </citation>
    <scope>NUCLEOTIDE SEQUENCE</scope>
    <source>
        <strain evidence="24">MAGclacostrist064TRANS</strain>
    </source>
</reference>
<dbReference type="GO" id="GO:0071555">
    <property type="term" value="P:cell wall organization"/>
    <property type="evidence" value="ECO:0007669"/>
    <property type="project" value="UniProtKB-KW"/>
</dbReference>
<dbReference type="GO" id="GO:0005829">
    <property type="term" value="C:cytosol"/>
    <property type="evidence" value="ECO:0007669"/>
    <property type="project" value="UniProtKB-ARBA"/>
</dbReference>
<feature type="binding site" evidence="21">
    <location>
        <position position="330"/>
    </location>
    <ligand>
        <name>Mg(2+)</name>
        <dbReference type="ChEBI" id="CHEBI:18420"/>
        <label>2</label>
    </ligand>
</feature>
<dbReference type="InterPro" id="IPR013815">
    <property type="entry name" value="ATP_grasp_subdomain_1"/>
</dbReference>
<evidence type="ECO:0000256" key="5">
    <source>
        <dbReference type="ARBA" id="ARBA00010871"/>
    </source>
</evidence>
<dbReference type="PROSITE" id="PS00844">
    <property type="entry name" value="DALA_DALA_LIGASE_2"/>
    <property type="match status" value="1"/>
</dbReference>
<dbReference type="GO" id="GO:0008716">
    <property type="term" value="F:D-alanine-D-alanine ligase activity"/>
    <property type="evidence" value="ECO:0007669"/>
    <property type="project" value="UniProtKB-UniRule"/>
</dbReference>
<keyword evidence="9 20" id="KW-0547">Nucleotide-binding</keyword>
<dbReference type="Gene3D" id="3.40.50.20">
    <property type="match status" value="1"/>
</dbReference>
<dbReference type="Gene3D" id="3.30.470.20">
    <property type="entry name" value="ATP-grasp fold, B domain"/>
    <property type="match status" value="1"/>
</dbReference>
<protein>
    <recommendedName>
        <fullName evidence="18">D-alanine--D-alanine ligase</fullName>
        <ecNumber evidence="18">6.3.2.4</ecNumber>
    </recommendedName>
    <alternativeName>
        <fullName evidence="18">D-Ala-D-Ala ligase</fullName>
    </alternativeName>
    <alternativeName>
        <fullName evidence="18">D-alanylalanine synthetase</fullName>
    </alternativeName>
</protein>
<keyword evidence="11 21" id="KW-0460">Magnesium</keyword>
<dbReference type="PROSITE" id="PS00843">
    <property type="entry name" value="DALA_DALA_LIGASE_1"/>
    <property type="match status" value="1"/>
</dbReference>
<comment type="similarity">
    <text evidence="5 18">Belongs to the D-alanine--D-alanine ligase family.</text>
</comment>
<keyword evidence="6 18" id="KW-0963">Cytoplasm</keyword>
<dbReference type="Gene3D" id="3.30.1490.20">
    <property type="entry name" value="ATP-grasp fold, A domain"/>
    <property type="match status" value="1"/>
</dbReference>
<keyword evidence="7 18" id="KW-0436">Ligase</keyword>
<keyword evidence="13 18" id="KW-0573">Peptidoglycan synthesis</keyword>
<keyword evidence="15 18" id="KW-0961">Cell wall biogenesis/degradation</keyword>
<comment type="pathway">
    <text evidence="17">Glycan biosynthesis.</text>
</comment>
<dbReference type="HAMAP" id="MF_00047">
    <property type="entry name" value="Dala_Dala_lig"/>
    <property type="match status" value="1"/>
</dbReference>
<feature type="binding site" evidence="20">
    <location>
        <begin position="196"/>
        <end position="198"/>
    </location>
    <ligand>
        <name>ATP</name>
        <dbReference type="ChEBI" id="CHEBI:30616"/>
    </ligand>
</feature>
<dbReference type="PROSITE" id="PS50975">
    <property type="entry name" value="ATP_GRASP"/>
    <property type="match status" value="1"/>
</dbReference>
<evidence type="ECO:0000256" key="9">
    <source>
        <dbReference type="ARBA" id="ARBA00022741"/>
    </source>
</evidence>
<comment type="function">
    <text evidence="2 18">Cell wall formation.</text>
</comment>
<dbReference type="FunFam" id="3.30.1490.20:FF:000007">
    <property type="entry name" value="D-alanine--D-alanine ligase"/>
    <property type="match status" value="1"/>
</dbReference>
<evidence type="ECO:0000256" key="6">
    <source>
        <dbReference type="ARBA" id="ARBA00022490"/>
    </source>
</evidence>
<dbReference type="SUPFAM" id="SSF52440">
    <property type="entry name" value="PreATP-grasp domain"/>
    <property type="match status" value="1"/>
</dbReference>
<evidence type="ECO:0000313" key="24">
    <source>
        <dbReference type="EMBL" id="MCG7946224.1"/>
    </source>
</evidence>
<evidence type="ECO:0000256" key="22">
    <source>
        <dbReference type="PROSITE-ProRule" id="PRU00409"/>
    </source>
</evidence>
<sequence>MSKQKIRVAVVCGGKSAEHEVSLTSAKNIINALDQSKYETHLLVLDRQGRLLSTVSAKRYLKNKLGDVMPKLGSEIISNSKEELDNEYVTIVGDETSANLIPLTRESDKTPIDVIFPVMHGPDGEDGSIQGLARLANVALVGSNVLGSAVNMDKDVMKRLLLQAGFPIANYLAFCNSRRNYLTFDAVTDKLGCPFFVKPANLGSSVGVNKVEFREDFDSAVEEAFYYDTKIICEEFIAGRELECAVLGTEAPIASVPGEIVILDKEKFYSYDTKYLNEHGALLKIPADLSDELVERVQQMACQAFVSTYCEGMARVDFFLTQDQRLVINELNTIPGFTDVSMYPKLLEASGMSLTEVLDWLIKDALQRFKERARLKTKVDI</sequence>
<evidence type="ECO:0000256" key="12">
    <source>
        <dbReference type="ARBA" id="ARBA00022960"/>
    </source>
</evidence>
<dbReference type="InterPro" id="IPR011095">
    <property type="entry name" value="Dala_Dala_lig_C"/>
</dbReference>
<accession>A0A9E4N4I4</accession>
<evidence type="ECO:0000256" key="15">
    <source>
        <dbReference type="ARBA" id="ARBA00023316"/>
    </source>
</evidence>
<evidence type="ECO:0000256" key="4">
    <source>
        <dbReference type="ARBA" id="ARBA00004752"/>
    </source>
</evidence>
<evidence type="ECO:0000256" key="19">
    <source>
        <dbReference type="PIRSR" id="PIRSR039102-1"/>
    </source>
</evidence>
<dbReference type="InterPro" id="IPR005905">
    <property type="entry name" value="D_ala_D_ala"/>
</dbReference>
<evidence type="ECO:0000313" key="25">
    <source>
        <dbReference type="Proteomes" id="UP000886667"/>
    </source>
</evidence>
<evidence type="ECO:0000256" key="16">
    <source>
        <dbReference type="ARBA" id="ARBA00047614"/>
    </source>
</evidence>
<dbReference type="InterPro" id="IPR011127">
    <property type="entry name" value="Dala_Dala_lig_N"/>
</dbReference>
<evidence type="ECO:0000256" key="2">
    <source>
        <dbReference type="ARBA" id="ARBA00003921"/>
    </source>
</evidence>
<dbReference type="PIRSF" id="PIRSF039102">
    <property type="entry name" value="Ddl/VanB"/>
    <property type="match status" value="1"/>
</dbReference>
<keyword evidence="10 22" id="KW-0067">ATP-binding</keyword>
<dbReference type="NCBIfam" id="NF002528">
    <property type="entry name" value="PRK01966.1-4"/>
    <property type="match status" value="1"/>
</dbReference>
<comment type="cofactor">
    <cofactor evidence="21">
        <name>Mg(2+)</name>
        <dbReference type="ChEBI" id="CHEBI:18420"/>
    </cofactor>
    <cofactor evidence="21">
        <name>Mn(2+)</name>
        <dbReference type="ChEBI" id="CHEBI:29035"/>
    </cofactor>
    <text evidence="21">Binds 2 magnesium or manganese ions per subunit.</text>
</comment>
<evidence type="ECO:0000256" key="21">
    <source>
        <dbReference type="PIRSR" id="PIRSR039102-3"/>
    </source>
</evidence>
<dbReference type="NCBIfam" id="TIGR01205">
    <property type="entry name" value="D_ala_D_alaTIGR"/>
    <property type="match status" value="1"/>
</dbReference>
<evidence type="ECO:0000256" key="11">
    <source>
        <dbReference type="ARBA" id="ARBA00022842"/>
    </source>
</evidence>
<evidence type="ECO:0000259" key="23">
    <source>
        <dbReference type="PROSITE" id="PS50975"/>
    </source>
</evidence>
<dbReference type="GO" id="GO:0005524">
    <property type="term" value="F:ATP binding"/>
    <property type="evidence" value="ECO:0007669"/>
    <property type="project" value="UniProtKB-UniRule"/>
</dbReference>
<dbReference type="InterPro" id="IPR011761">
    <property type="entry name" value="ATP-grasp"/>
</dbReference>
<dbReference type="GO" id="GO:0009252">
    <property type="term" value="P:peptidoglycan biosynthetic process"/>
    <property type="evidence" value="ECO:0007669"/>
    <property type="project" value="UniProtKB-UniRule"/>
</dbReference>
<evidence type="ECO:0000256" key="13">
    <source>
        <dbReference type="ARBA" id="ARBA00022984"/>
    </source>
</evidence>
<dbReference type="Proteomes" id="UP000886667">
    <property type="component" value="Unassembled WGS sequence"/>
</dbReference>
<evidence type="ECO:0000256" key="18">
    <source>
        <dbReference type="HAMAP-Rule" id="MF_00047"/>
    </source>
</evidence>
<keyword evidence="14 21" id="KW-0464">Manganese</keyword>
<proteinExistence type="inferred from homology"/>
<feature type="active site" evidence="19">
    <location>
        <position position="341"/>
    </location>
</feature>
<evidence type="ECO:0000256" key="1">
    <source>
        <dbReference type="ARBA" id="ARBA00001936"/>
    </source>
</evidence>
<evidence type="ECO:0000256" key="7">
    <source>
        <dbReference type="ARBA" id="ARBA00022598"/>
    </source>
</evidence>
<evidence type="ECO:0000256" key="3">
    <source>
        <dbReference type="ARBA" id="ARBA00004496"/>
    </source>
</evidence>
<organism evidence="24 25">
    <name type="scientific">Candidatus Thiodiazotropha taylori</name>
    <dbReference type="NCBI Taxonomy" id="2792791"/>
    <lineage>
        <taxon>Bacteria</taxon>
        <taxon>Pseudomonadati</taxon>
        <taxon>Pseudomonadota</taxon>
        <taxon>Gammaproteobacteria</taxon>
        <taxon>Chromatiales</taxon>
        <taxon>Sedimenticolaceae</taxon>
        <taxon>Candidatus Thiodiazotropha</taxon>
    </lineage>
</organism>
<evidence type="ECO:0000256" key="14">
    <source>
        <dbReference type="ARBA" id="ARBA00023211"/>
    </source>
</evidence>
<dbReference type="EC" id="6.3.2.4" evidence="18"/>
<evidence type="ECO:0000256" key="10">
    <source>
        <dbReference type="ARBA" id="ARBA00022840"/>
    </source>
</evidence>
<keyword evidence="8 21" id="KW-0479">Metal-binding</keyword>
<dbReference type="PANTHER" id="PTHR23132:SF25">
    <property type="entry name" value="D-ALANINE--D-ALANINE LIGASE A"/>
    <property type="match status" value="1"/>
</dbReference>
<comment type="pathway">
    <text evidence="4 18">Cell wall biogenesis; peptidoglycan biosynthesis.</text>
</comment>
<feature type="binding site" evidence="21">
    <location>
        <position position="317"/>
    </location>
    <ligand>
        <name>Mg(2+)</name>
        <dbReference type="ChEBI" id="CHEBI:18420"/>
        <label>1</label>
    </ligand>
</feature>
<feature type="binding site" evidence="21">
    <location>
        <position position="332"/>
    </location>
    <ligand>
        <name>Mg(2+)</name>
        <dbReference type="ChEBI" id="CHEBI:18420"/>
        <label>2</label>
    </ligand>
</feature>
<dbReference type="SUPFAM" id="SSF56059">
    <property type="entry name" value="Glutathione synthetase ATP-binding domain-like"/>
    <property type="match status" value="1"/>
</dbReference>
<dbReference type="Pfam" id="PF01820">
    <property type="entry name" value="Dala_Dala_lig_N"/>
    <property type="match status" value="1"/>
</dbReference>
<dbReference type="Pfam" id="PF07478">
    <property type="entry name" value="Dala_Dala_lig_C"/>
    <property type="match status" value="1"/>
</dbReference>